<proteinExistence type="predicted"/>
<dbReference type="OrthoDB" id="1436052at2759"/>
<dbReference type="PANTHER" id="PTHR48006:SF78">
    <property type="entry name" value="LRR RECEPTOR-LIKE KINASE"/>
    <property type="match status" value="1"/>
</dbReference>
<protein>
    <recommendedName>
        <fullName evidence="4">Leucine-rich repeat-containing N-terminal plant-type domain-containing protein</fullName>
    </recommendedName>
</protein>
<dbReference type="InterPro" id="IPR032675">
    <property type="entry name" value="LRR_dom_sf"/>
</dbReference>
<dbReference type="Pfam" id="PF13855">
    <property type="entry name" value="LRR_8"/>
    <property type="match status" value="1"/>
</dbReference>
<dbReference type="SUPFAM" id="SSF52058">
    <property type="entry name" value="L domain-like"/>
    <property type="match status" value="1"/>
</dbReference>
<dbReference type="EMBL" id="DF973167">
    <property type="protein sequence ID" value="GAU17179.1"/>
    <property type="molecule type" value="Genomic_DNA"/>
</dbReference>
<evidence type="ECO:0000256" key="1">
    <source>
        <dbReference type="ARBA" id="ARBA00004479"/>
    </source>
</evidence>
<dbReference type="FunFam" id="3.80.10.10:FF:000916">
    <property type="entry name" value="Probable LRR receptor-like serine/threonine-protein kinase At1g53440"/>
    <property type="match status" value="1"/>
</dbReference>
<dbReference type="Proteomes" id="UP000242715">
    <property type="component" value="Unassembled WGS sequence"/>
</dbReference>
<name>A0A2Z6M5D0_TRISU</name>
<organism evidence="2 3">
    <name type="scientific">Trifolium subterraneum</name>
    <name type="common">Subterranean clover</name>
    <dbReference type="NCBI Taxonomy" id="3900"/>
    <lineage>
        <taxon>Eukaryota</taxon>
        <taxon>Viridiplantae</taxon>
        <taxon>Streptophyta</taxon>
        <taxon>Embryophyta</taxon>
        <taxon>Tracheophyta</taxon>
        <taxon>Spermatophyta</taxon>
        <taxon>Magnoliopsida</taxon>
        <taxon>eudicotyledons</taxon>
        <taxon>Gunneridae</taxon>
        <taxon>Pentapetalae</taxon>
        <taxon>rosids</taxon>
        <taxon>fabids</taxon>
        <taxon>Fabales</taxon>
        <taxon>Fabaceae</taxon>
        <taxon>Papilionoideae</taxon>
        <taxon>50 kb inversion clade</taxon>
        <taxon>NPAAA clade</taxon>
        <taxon>Hologalegina</taxon>
        <taxon>IRL clade</taxon>
        <taxon>Trifolieae</taxon>
        <taxon>Trifolium</taxon>
    </lineage>
</organism>
<gene>
    <name evidence="2" type="ORF">TSUD_178090</name>
</gene>
<evidence type="ECO:0000313" key="2">
    <source>
        <dbReference type="EMBL" id="GAU17179.1"/>
    </source>
</evidence>
<dbReference type="Gene3D" id="3.80.10.10">
    <property type="entry name" value="Ribonuclease Inhibitor"/>
    <property type="match status" value="1"/>
</dbReference>
<accession>A0A2Z6M5D0</accession>
<dbReference type="AlphaFoldDB" id="A0A2Z6M5D0"/>
<dbReference type="PANTHER" id="PTHR48006">
    <property type="entry name" value="LEUCINE-RICH REPEAT-CONTAINING PROTEIN DDB_G0281931-RELATED"/>
    <property type="match status" value="1"/>
</dbReference>
<comment type="subcellular location">
    <subcellularLocation>
        <location evidence="1">Membrane</location>
        <topology evidence="1">Single-pass type I membrane protein</topology>
    </subcellularLocation>
</comment>
<keyword evidence="3" id="KW-1185">Reference proteome</keyword>
<dbReference type="GO" id="GO:0016020">
    <property type="term" value="C:membrane"/>
    <property type="evidence" value="ECO:0007669"/>
    <property type="project" value="UniProtKB-SubCell"/>
</dbReference>
<dbReference type="InterPro" id="IPR051824">
    <property type="entry name" value="LRR_Rcpt-Like_S/T_Kinase"/>
</dbReference>
<evidence type="ECO:0008006" key="4">
    <source>
        <dbReference type="Google" id="ProtNLM"/>
    </source>
</evidence>
<evidence type="ECO:0000313" key="3">
    <source>
        <dbReference type="Proteomes" id="UP000242715"/>
    </source>
</evidence>
<dbReference type="InterPro" id="IPR001611">
    <property type="entry name" value="Leu-rich_rpt"/>
</dbReference>
<sequence>MQGTSMEGPIPSTISGLKLLTELRISDLTESTMTFPNLKDMKILQLLELRNCLITGPIPDYIGEMEGLVTLDLSFNMLTGSIPNSIQGLKNLDYMFLTNNSLSGPIQDWILNFNANIDLSYNNFTKSSATSCQQSNLNLASSQSSSSVTSPSMFCLKRNLPCAGKPQCEC</sequence>
<reference evidence="3" key="1">
    <citation type="journal article" date="2017" name="Front. Plant Sci.">
        <title>Climate Clever Clovers: New Paradigm to Reduce the Environmental Footprint of Ruminants by Breeding Low Methanogenic Forages Utilizing Haplotype Variation.</title>
        <authorList>
            <person name="Kaur P."/>
            <person name="Appels R."/>
            <person name="Bayer P.E."/>
            <person name="Keeble-Gagnere G."/>
            <person name="Wang J."/>
            <person name="Hirakawa H."/>
            <person name="Shirasawa K."/>
            <person name="Vercoe P."/>
            <person name="Stefanova K."/>
            <person name="Durmic Z."/>
            <person name="Nichols P."/>
            <person name="Revell C."/>
            <person name="Isobe S.N."/>
            <person name="Edwards D."/>
            <person name="Erskine W."/>
        </authorList>
    </citation>
    <scope>NUCLEOTIDE SEQUENCE [LARGE SCALE GENOMIC DNA]</scope>
    <source>
        <strain evidence="3">cv. Daliak</strain>
    </source>
</reference>